<evidence type="ECO:0000313" key="2">
    <source>
        <dbReference type="Proteomes" id="UP001234297"/>
    </source>
</evidence>
<proteinExistence type="predicted"/>
<keyword evidence="2" id="KW-1185">Reference proteome</keyword>
<dbReference type="Proteomes" id="UP001234297">
    <property type="component" value="Chromosome 1"/>
</dbReference>
<dbReference type="EMBL" id="CM056809">
    <property type="protein sequence ID" value="KAJ8649729.1"/>
    <property type="molecule type" value="Genomic_DNA"/>
</dbReference>
<protein>
    <submittedName>
        <fullName evidence="1">Uncharacterized protein</fullName>
    </submittedName>
</protein>
<evidence type="ECO:0000313" key="1">
    <source>
        <dbReference type="EMBL" id="KAJ8649729.1"/>
    </source>
</evidence>
<gene>
    <name evidence="1" type="ORF">MRB53_002752</name>
</gene>
<sequence length="520" mass="58301">MAVASSTTIHALVTTTRASKRCLLFSFASFSSSSHPTTSINPQNNSSSSSSSSNPRKEEEKLLSLFNPCSAIKHLEQIHAQIIHSGFHQHVFIMAKFITFCALDSEKGSMDYALSAFQEIKSPDGFLWNTMIRGFGNANRPKEALCFYKRMLEVGEEADNFTFSFLLKICGQLRALVLGKQVHCSTLKCGLDSHVFVRNTLIHMYGVLGDIQTARHLFDEISKLDLVSWNTIIDGYVQCGQYKEALRLFLRMQRSGLKPDDATLVIVLSACANLGALDFGRWVHYHIDGTGLDQIVSVSNSLIDMYAKCGEIDRAFRVFDGMSERNVVSWNAMILGFAVHGYADNALELFSRMREWKSLVPNDVTFLGVLCACSHRGLVQEGRQYFDSMRLDYNIRPTIKHYGCMVDLLGRAGLVEDAYEMIRGMPMECNAIVWRTLLGACRNHGNVRLGEQVRRHLLELEPNHSGDYVLLSNIYASAGRWNDAIEVREAMRRRGVEKPEPGNSLIDAHPSTGPYLQMNG</sequence>
<name>A0ACC2MVJ9_PERAE</name>
<organism evidence="1 2">
    <name type="scientific">Persea americana</name>
    <name type="common">Avocado</name>
    <dbReference type="NCBI Taxonomy" id="3435"/>
    <lineage>
        <taxon>Eukaryota</taxon>
        <taxon>Viridiplantae</taxon>
        <taxon>Streptophyta</taxon>
        <taxon>Embryophyta</taxon>
        <taxon>Tracheophyta</taxon>
        <taxon>Spermatophyta</taxon>
        <taxon>Magnoliopsida</taxon>
        <taxon>Magnoliidae</taxon>
        <taxon>Laurales</taxon>
        <taxon>Lauraceae</taxon>
        <taxon>Persea</taxon>
    </lineage>
</organism>
<reference evidence="1 2" key="1">
    <citation type="journal article" date="2022" name="Hortic Res">
        <title>A haplotype resolved chromosomal level avocado genome allows analysis of novel avocado genes.</title>
        <authorList>
            <person name="Nath O."/>
            <person name="Fletcher S.J."/>
            <person name="Hayward A."/>
            <person name="Shaw L.M."/>
            <person name="Masouleh A.K."/>
            <person name="Furtado A."/>
            <person name="Henry R.J."/>
            <person name="Mitter N."/>
        </authorList>
    </citation>
    <scope>NUCLEOTIDE SEQUENCE [LARGE SCALE GENOMIC DNA]</scope>
    <source>
        <strain evidence="2">cv. Hass</strain>
    </source>
</reference>
<comment type="caution">
    <text evidence="1">The sequence shown here is derived from an EMBL/GenBank/DDBJ whole genome shotgun (WGS) entry which is preliminary data.</text>
</comment>
<accession>A0ACC2MVJ9</accession>